<comment type="similarity">
    <text evidence="1">Belongs to the metallo-dependent hydrolases superfamily.</text>
</comment>
<dbReference type="InterPro" id="IPR052350">
    <property type="entry name" value="Metallo-dep_Lactonases"/>
</dbReference>
<sequence>MKRIDGKTGIGPDEIPIIDAHHHLWDLAAGHYPWLQDEYHEAFFLGDYRSLCRDFLPEDYLAVARGQPVIGTVHVEAERARDEQVAETRWLHDVHAKYGFPGAVVAHAWFDRPDTEEILAQHAAYPLVRGIRSKPVTSARPGESVHGLAGTMQDPKWLQGFALLERFGLSWDLRVPPWHLPDATEVARLFPNTMIALNHTGFPWDRSEEGLARWRDWMEQLAKQPNVYVKLSEFGLKGKAWNYDENRRIVLDAVSIFGVDRCMFASNFPVAGLRVSYDVLVDSMRVMLAPLGREAQKNIFFRNALRFYRMDIQP</sequence>
<dbReference type="PANTHER" id="PTHR43569">
    <property type="entry name" value="AMIDOHYDROLASE"/>
    <property type="match status" value="1"/>
</dbReference>
<dbReference type="EMBL" id="JAKLJA010000001">
    <property type="protein sequence ID" value="MCG5072083.1"/>
    <property type="molecule type" value="Genomic_DNA"/>
</dbReference>
<dbReference type="Proteomes" id="UP001139308">
    <property type="component" value="Unassembled WGS sequence"/>
</dbReference>
<protein>
    <submittedName>
        <fullName evidence="3">Amidohydrolase family protein</fullName>
    </submittedName>
</protein>
<dbReference type="Pfam" id="PF04909">
    <property type="entry name" value="Amidohydro_2"/>
    <property type="match status" value="1"/>
</dbReference>
<dbReference type="PANTHER" id="PTHR43569:SF1">
    <property type="entry name" value="BLL3371 PROTEIN"/>
    <property type="match status" value="1"/>
</dbReference>
<dbReference type="RefSeq" id="WP_238462123.1">
    <property type="nucleotide sequence ID" value="NZ_JAKLJA010000001.1"/>
</dbReference>
<dbReference type="SUPFAM" id="SSF51556">
    <property type="entry name" value="Metallo-dependent hydrolases"/>
    <property type="match status" value="1"/>
</dbReference>
<reference evidence="3" key="1">
    <citation type="submission" date="2022-01" db="EMBL/GenBank/DDBJ databases">
        <title>Genome sequence and assembly of Parabukholderia sp. RG36.</title>
        <authorList>
            <person name="Chhetri G."/>
        </authorList>
    </citation>
    <scope>NUCLEOTIDE SEQUENCE</scope>
    <source>
        <strain evidence="3">RG36</strain>
    </source>
</reference>
<evidence type="ECO:0000259" key="2">
    <source>
        <dbReference type="Pfam" id="PF04909"/>
    </source>
</evidence>
<dbReference type="AlphaFoldDB" id="A0A9X1UFM0"/>
<accession>A0A9X1UFM0</accession>
<dbReference type="InterPro" id="IPR006680">
    <property type="entry name" value="Amidohydro-rel"/>
</dbReference>
<dbReference type="GO" id="GO:0016787">
    <property type="term" value="F:hydrolase activity"/>
    <property type="evidence" value="ECO:0007669"/>
    <property type="project" value="InterPro"/>
</dbReference>
<evidence type="ECO:0000313" key="3">
    <source>
        <dbReference type="EMBL" id="MCG5072083.1"/>
    </source>
</evidence>
<evidence type="ECO:0000256" key="1">
    <source>
        <dbReference type="ARBA" id="ARBA00038310"/>
    </source>
</evidence>
<organism evidence="3 4">
    <name type="scientific">Paraburkholderia tagetis</name>
    <dbReference type="NCBI Taxonomy" id="2913261"/>
    <lineage>
        <taxon>Bacteria</taxon>
        <taxon>Pseudomonadati</taxon>
        <taxon>Pseudomonadota</taxon>
        <taxon>Betaproteobacteria</taxon>
        <taxon>Burkholderiales</taxon>
        <taxon>Burkholderiaceae</taxon>
        <taxon>Paraburkholderia</taxon>
    </lineage>
</organism>
<comment type="caution">
    <text evidence="3">The sequence shown here is derived from an EMBL/GenBank/DDBJ whole genome shotgun (WGS) entry which is preliminary data.</text>
</comment>
<proteinExistence type="inferred from homology"/>
<dbReference type="InterPro" id="IPR032466">
    <property type="entry name" value="Metal_Hydrolase"/>
</dbReference>
<name>A0A9X1UFM0_9BURK</name>
<dbReference type="Gene3D" id="3.20.20.140">
    <property type="entry name" value="Metal-dependent hydrolases"/>
    <property type="match status" value="1"/>
</dbReference>
<gene>
    <name evidence="3" type="ORF">L5014_01695</name>
</gene>
<feature type="domain" description="Amidohydrolase-related" evidence="2">
    <location>
        <begin position="18"/>
        <end position="309"/>
    </location>
</feature>
<keyword evidence="4" id="KW-1185">Reference proteome</keyword>
<evidence type="ECO:0000313" key="4">
    <source>
        <dbReference type="Proteomes" id="UP001139308"/>
    </source>
</evidence>